<reference evidence="3 4" key="1">
    <citation type="submission" date="2017-03" db="EMBL/GenBank/DDBJ databases">
        <title>Genome analysis of strain PAMC 26510.</title>
        <authorList>
            <person name="Oh H.-M."/>
            <person name="Yang J.-A."/>
        </authorList>
    </citation>
    <scope>NUCLEOTIDE SEQUENCE [LARGE SCALE GENOMIC DNA]</scope>
    <source>
        <strain evidence="3 4">PAMC 26510</strain>
    </source>
</reference>
<protein>
    <submittedName>
        <fullName evidence="2">Sarcosine oxidase beta subunit</fullName>
    </submittedName>
</protein>
<proteinExistence type="predicted"/>
<dbReference type="Proteomes" id="UP000195221">
    <property type="component" value="Unassembled WGS sequence"/>
</dbReference>
<dbReference type="Proteomes" id="UP000194546">
    <property type="component" value="Unassembled WGS sequence"/>
</dbReference>
<dbReference type="EMBL" id="NBTY01000018">
    <property type="protein sequence ID" value="OTP79853.1"/>
    <property type="molecule type" value="Genomic_DNA"/>
</dbReference>
<reference evidence="2 5" key="2">
    <citation type="submission" date="2017-03" db="EMBL/GenBank/DDBJ databases">
        <title>Genome analysis of strain PAMC 26577.</title>
        <authorList>
            <person name="Oh H.-M."/>
            <person name="Yang J.-A."/>
        </authorList>
    </citation>
    <scope>NUCLEOTIDE SEQUENCE [LARGE SCALE GENOMIC DNA]</scope>
    <source>
        <strain evidence="2 5">PAMC 26577</strain>
    </source>
</reference>
<evidence type="ECO:0000313" key="3">
    <source>
        <dbReference type="EMBL" id="OTP79853.1"/>
    </source>
</evidence>
<accession>A0A242N1D4</accession>
<feature type="region of interest" description="Disordered" evidence="1">
    <location>
        <begin position="1"/>
        <end position="23"/>
    </location>
</feature>
<sequence length="23" mass="2893">MLDGRRRARRRHGRHAHASRKRR</sequence>
<gene>
    <name evidence="3" type="ORF">PAMC26510_04965</name>
    <name evidence="2" type="ORF">PAMC26577_07630</name>
</gene>
<evidence type="ECO:0000256" key="1">
    <source>
        <dbReference type="SAM" id="MobiDB-lite"/>
    </source>
</evidence>
<name>A0A242N1D4_CABSO</name>
<organism evidence="2 5">
    <name type="scientific">Caballeronia sordidicola</name>
    <name type="common">Burkholderia sordidicola</name>
    <dbReference type="NCBI Taxonomy" id="196367"/>
    <lineage>
        <taxon>Bacteria</taxon>
        <taxon>Pseudomonadati</taxon>
        <taxon>Pseudomonadota</taxon>
        <taxon>Betaproteobacteria</taxon>
        <taxon>Burkholderiales</taxon>
        <taxon>Burkholderiaceae</taxon>
        <taxon>Caballeronia</taxon>
    </lineage>
</organism>
<evidence type="ECO:0000313" key="2">
    <source>
        <dbReference type="EMBL" id="OTP77489.1"/>
    </source>
</evidence>
<evidence type="ECO:0000313" key="5">
    <source>
        <dbReference type="Proteomes" id="UP000195221"/>
    </source>
</evidence>
<dbReference type="AlphaFoldDB" id="A0A242N1D4"/>
<comment type="caution">
    <text evidence="2">The sequence shown here is derived from an EMBL/GenBank/DDBJ whole genome shotgun (WGS) entry which is preliminary data.</text>
</comment>
<dbReference type="EMBL" id="NBTZ01000030">
    <property type="protein sequence ID" value="OTP77489.1"/>
    <property type="molecule type" value="Genomic_DNA"/>
</dbReference>
<evidence type="ECO:0000313" key="4">
    <source>
        <dbReference type="Proteomes" id="UP000194546"/>
    </source>
</evidence>